<dbReference type="EMBL" id="CP015030">
    <property type="protein sequence ID" value="QIM65952.1"/>
    <property type="molecule type" value="Genomic_DNA"/>
</dbReference>
<accession>A0A6G8JFG3</accession>
<evidence type="ECO:0000313" key="1">
    <source>
        <dbReference type="EMBL" id="QIM65952.1"/>
    </source>
</evidence>
<gene>
    <name evidence="1" type="ORF">A4G16_00435</name>
</gene>
<name>A0A6G8JFG3_9PAST</name>
<dbReference type="AlphaFoldDB" id="A0A6G8JFG3"/>
<dbReference type="RefSeq" id="WP_165888223.1">
    <property type="nucleotide sequence ID" value="NZ_CP015030.1"/>
</dbReference>
<evidence type="ECO:0000313" key="2">
    <source>
        <dbReference type="Proteomes" id="UP000501366"/>
    </source>
</evidence>
<organism evidence="1 2">
    <name type="scientific">Mannheimia granulomatis</name>
    <dbReference type="NCBI Taxonomy" id="85402"/>
    <lineage>
        <taxon>Bacteria</taxon>
        <taxon>Pseudomonadati</taxon>
        <taxon>Pseudomonadota</taxon>
        <taxon>Gammaproteobacteria</taxon>
        <taxon>Pasteurellales</taxon>
        <taxon>Pasteurellaceae</taxon>
        <taxon>Mannheimia</taxon>
    </lineage>
</organism>
<reference evidence="1 2" key="1">
    <citation type="submission" date="2016-03" db="EMBL/GenBank/DDBJ databases">
        <authorList>
            <person name="Bojesen A.M."/>
            <person name="Planet P."/>
            <person name="Hansen M.J."/>
        </authorList>
    </citation>
    <scope>NUCLEOTIDE SEQUENCE [LARGE SCALE GENOMIC DNA]</scope>
    <source>
        <strain evidence="1 2">B 234/94</strain>
    </source>
</reference>
<dbReference type="Proteomes" id="UP000501366">
    <property type="component" value="Chromosome"/>
</dbReference>
<proteinExistence type="predicted"/>
<protein>
    <submittedName>
        <fullName evidence="1">Uncharacterized protein</fullName>
    </submittedName>
</protein>
<sequence>MALKLFLMKKERLLLLLMKNNISHHTKDIFLYNEFVCSLENDYGYLDSWLNMEILNALALDEWEVNGCPVRWNLWNYKYKEKAIKLVEQFLLEQKCNSA</sequence>
<dbReference type="KEGG" id="mgra:A4G16_00435"/>